<evidence type="ECO:0000313" key="1">
    <source>
        <dbReference type="EMBL" id="VDD07625.1"/>
    </source>
</evidence>
<sequence length="55" mass="6312">MKQKALKEIEMGNATYKAFETLSIITHNLEKLMMKISLYHKSYCCSSADDKVPND</sequence>
<proteinExistence type="predicted"/>
<accession>A0A3P6CAL5</accession>
<gene>
    <name evidence="1" type="ORF">BOLC4T23603H</name>
</gene>
<dbReference type="EMBL" id="LR031873">
    <property type="protein sequence ID" value="VDD07625.1"/>
    <property type="molecule type" value="Genomic_DNA"/>
</dbReference>
<protein>
    <submittedName>
        <fullName evidence="1">Uncharacterized protein</fullName>
    </submittedName>
</protein>
<organism evidence="1">
    <name type="scientific">Brassica oleracea</name>
    <name type="common">Wild cabbage</name>
    <dbReference type="NCBI Taxonomy" id="3712"/>
    <lineage>
        <taxon>Eukaryota</taxon>
        <taxon>Viridiplantae</taxon>
        <taxon>Streptophyta</taxon>
        <taxon>Embryophyta</taxon>
        <taxon>Tracheophyta</taxon>
        <taxon>Spermatophyta</taxon>
        <taxon>Magnoliopsida</taxon>
        <taxon>eudicotyledons</taxon>
        <taxon>Gunneridae</taxon>
        <taxon>Pentapetalae</taxon>
        <taxon>rosids</taxon>
        <taxon>malvids</taxon>
        <taxon>Brassicales</taxon>
        <taxon>Brassicaceae</taxon>
        <taxon>Brassiceae</taxon>
        <taxon>Brassica</taxon>
    </lineage>
</organism>
<reference evidence="1" key="1">
    <citation type="submission" date="2018-11" db="EMBL/GenBank/DDBJ databases">
        <authorList>
            <consortium name="Genoscope - CEA"/>
            <person name="William W."/>
        </authorList>
    </citation>
    <scope>NUCLEOTIDE SEQUENCE</scope>
</reference>
<name>A0A3P6CAL5_BRAOL</name>
<dbReference type="AlphaFoldDB" id="A0A3P6CAL5"/>